<dbReference type="EMBL" id="CP071382">
    <property type="protein sequence ID" value="QSV46658.1"/>
    <property type="molecule type" value="Genomic_DNA"/>
</dbReference>
<dbReference type="Pfam" id="PF13557">
    <property type="entry name" value="Phenol_MetA_deg"/>
    <property type="match status" value="1"/>
</dbReference>
<organism evidence="2 3">
    <name type="scientific">Geobacter benzoatilyticus</name>
    <dbReference type="NCBI Taxonomy" id="2815309"/>
    <lineage>
        <taxon>Bacteria</taxon>
        <taxon>Pseudomonadati</taxon>
        <taxon>Thermodesulfobacteriota</taxon>
        <taxon>Desulfuromonadia</taxon>
        <taxon>Geobacterales</taxon>
        <taxon>Geobacteraceae</taxon>
        <taxon>Geobacter</taxon>
    </lineage>
</organism>
<accession>A0ABX7Q6G4</accession>
<reference evidence="2 3" key="1">
    <citation type="submission" date="2021-03" db="EMBL/GenBank/DDBJ databases">
        <title>Geobacter metallireducens gen. nov. sp. nov., a microorganism capable of coupling the complete oxidation of organic compounds to the reduction of iron and other metals.</title>
        <authorList>
            <person name="Li Y."/>
        </authorList>
    </citation>
    <scope>NUCLEOTIDE SEQUENCE [LARGE SCALE GENOMIC DNA]</scope>
    <source>
        <strain evidence="2 3">Jerry-YX</strain>
    </source>
</reference>
<evidence type="ECO:0000313" key="3">
    <source>
        <dbReference type="Proteomes" id="UP000663651"/>
    </source>
</evidence>
<protein>
    <submittedName>
        <fullName evidence="2">Transporter</fullName>
    </submittedName>
</protein>
<gene>
    <name evidence="2" type="ORF">JZM60_05105</name>
</gene>
<feature type="region of interest" description="Disordered" evidence="1">
    <location>
        <begin position="111"/>
        <end position="132"/>
    </location>
</feature>
<keyword evidence="3" id="KW-1185">Reference proteome</keyword>
<dbReference type="InterPro" id="IPR025737">
    <property type="entry name" value="FApF"/>
</dbReference>
<dbReference type="Proteomes" id="UP000663651">
    <property type="component" value="Chromosome"/>
</dbReference>
<sequence>MLKKLPGVGKFVVCATLASALLQPGEGGAAETGFSVGLGAEYASGTYRTGTRTESVYAPLTIAVYPTERLDFSVEIPYVYQSSGTVTSGVFGRVGSGGTMAMAGASASAAAMRGPQGGASPTSAVPESSADKSQSGLGDIIAKAGYIIVTEGERLPEIRPTVFVKFPTGDRDKALGTGEYDAGASIEATKWFGDWVVWGEGGYVYQGKSELLALKDYAVYNGALGYQLTNRLRPMVIIKGATAPAEGATSLLEARARLKWQLTDSVGLDGYLGKGITDSSPDYSAGLSAYYDY</sequence>
<name>A0ABX7Q6G4_9BACT</name>
<dbReference type="RefSeq" id="WP_207164437.1">
    <property type="nucleotide sequence ID" value="NZ_CP071382.1"/>
</dbReference>
<evidence type="ECO:0000313" key="2">
    <source>
        <dbReference type="EMBL" id="QSV46658.1"/>
    </source>
</evidence>
<proteinExistence type="predicted"/>
<feature type="compositionally biased region" description="Polar residues" evidence="1">
    <location>
        <begin position="119"/>
        <end position="132"/>
    </location>
</feature>
<evidence type="ECO:0000256" key="1">
    <source>
        <dbReference type="SAM" id="MobiDB-lite"/>
    </source>
</evidence>